<proteinExistence type="predicted"/>
<gene>
    <name evidence="2" type="ORF">EYF80_026287</name>
</gene>
<sequence>MALPAPELTADRDSLLRSAAASLVQRQPGVPHSSMSLRLYESRSPKGREMGEKHSLCTTVTKDRKTLFFHLLVERVIYSCCCVHNMAELDEHNGASNWGNF</sequence>
<dbReference type="EMBL" id="SRLO01000272">
    <property type="protein sequence ID" value="TNN63437.1"/>
    <property type="molecule type" value="Genomic_DNA"/>
</dbReference>
<evidence type="ECO:0000313" key="3">
    <source>
        <dbReference type="Proteomes" id="UP000314294"/>
    </source>
</evidence>
<accession>A0A4Z2HC23</accession>
<name>A0A4Z2HC23_9TELE</name>
<evidence type="ECO:0000313" key="2">
    <source>
        <dbReference type="EMBL" id="TNN63437.1"/>
    </source>
</evidence>
<evidence type="ECO:0000256" key="1">
    <source>
        <dbReference type="SAM" id="MobiDB-lite"/>
    </source>
</evidence>
<organism evidence="2 3">
    <name type="scientific">Liparis tanakae</name>
    <name type="common">Tanaka's snailfish</name>
    <dbReference type="NCBI Taxonomy" id="230148"/>
    <lineage>
        <taxon>Eukaryota</taxon>
        <taxon>Metazoa</taxon>
        <taxon>Chordata</taxon>
        <taxon>Craniata</taxon>
        <taxon>Vertebrata</taxon>
        <taxon>Euteleostomi</taxon>
        <taxon>Actinopterygii</taxon>
        <taxon>Neopterygii</taxon>
        <taxon>Teleostei</taxon>
        <taxon>Neoteleostei</taxon>
        <taxon>Acanthomorphata</taxon>
        <taxon>Eupercaria</taxon>
        <taxon>Perciformes</taxon>
        <taxon>Cottioidei</taxon>
        <taxon>Cottales</taxon>
        <taxon>Liparidae</taxon>
        <taxon>Liparis</taxon>
    </lineage>
</organism>
<reference evidence="2 3" key="1">
    <citation type="submission" date="2019-03" db="EMBL/GenBank/DDBJ databases">
        <title>First draft genome of Liparis tanakae, snailfish: a comprehensive survey of snailfish specific genes.</title>
        <authorList>
            <person name="Kim W."/>
            <person name="Song I."/>
            <person name="Jeong J.-H."/>
            <person name="Kim D."/>
            <person name="Kim S."/>
            <person name="Ryu S."/>
            <person name="Song J.Y."/>
            <person name="Lee S.K."/>
        </authorList>
    </citation>
    <scope>NUCLEOTIDE SEQUENCE [LARGE SCALE GENOMIC DNA]</scope>
    <source>
        <tissue evidence="2">Muscle</tissue>
    </source>
</reference>
<dbReference type="AlphaFoldDB" id="A0A4Z2HC23"/>
<protein>
    <submittedName>
        <fullName evidence="2">Uncharacterized protein</fullName>
    </submittedName>
</protein>
<keyword evidence="3" id="KW-1185">Reference proteome</keyword>
<feature type="compositionally biased region" description="Basic and acidic residues" evidence="1">
    <location>
        <begin position="40"/>
        <end position="53"/>
    </location>
</feature>
<comment type="caution">
    <text evidence="2">The sequence shown here is derived from an EMBL/GenBank/DDBJ whole genome shotgun (WGS) entry which is preliminary data.</text>
</comment>
<feature type="region of interest" description="Disordered" evidence="1">
    <location>
        <begin position="27"/>
        <end position="53"/>
    </location>
</feature>
<dbReference type="Proteomes" id="UP000314294">
    <property type="component" value="Unassembled WGS sequence"/>
</dbReference>